<gene>
    <name evidence="8" type="ORF">A1O5_01570</name>
</gene>
<dbReference type="GO" id="GO:0046872">
    <property type="term" value="F:metal ion binding"/>
    <property type="evidence" value="ECO:0007669"/>
    <property type="project" value="UniProtKB-KW"/>
</dbReference>
<dbReference type="STRING" id="1182543.W9XX98"/>
<dbReference type="OrthoDB" id="10288474at2759"/>
<feature type="compositionally biased region" description="Polar residues" evidence="7">
    <location>
        <begin position="602"/>
        <end position="612"/>
    </location>
</feature>
<dbReference type="PANTHER" id="PTHR31313">
    <property type="entry name" value="TY1 ENHANCER ACTIVATOR"/>
    <property type="match status" value="1"/>
</dbReference>
<dbReference type="GO" id="GO:0003677">
    <property type="term" value="F:DNA binding"/>
    <property type="evidence" value="ECO:0007669"/>
    <property type="project" value="UniProtKB-KW"/>
</dbReference>
<feature type="region of interest" description="Disordered" evidence="7">
    <location>
        <begin position="583"/>
        <end position="625"/>
    </location>
</feature>
<keyword evidence="5" id="KW-0804">Transcription</keyword>
<comment type="caution">
    <text evidence="8">The sequence shown here is derived from an EMBL/GenBank/DDBJ whole genome shotgun (WGS) entry which is preliminary data.</text>
</comment>
<evidence type="ECO:0000256" key="6">
    <source>
        <dbReference type="ARBA" id="ARBA00023242"/>
    </source>
</evidence>
<keyword evidence="3" id="KW-0805">Transcription regulation</keyword>
<dbReference type="Proteomes" id="UP000019471">
    <property type="component" value="Unassembled WGS sequence"/>
</dbReference>
<evidence type="ECO:0000256" key="4">
    <source>
        <dbReference type="ARBA" id="ARBA00023125"/>
    </source>
</evidence>
<evidence type="ECO:0000313" key="9">
    <source>
        <dbReference type="Proteomes" id="UP000019471"/>
    </source>
</evidence>
<dbReference type="GeneID" id="19186303"/>
<protein>
    <recommendedName>
        <fullName evidence="10">Transcription factor domain-containing protein</fullName>
    </recommendedName>
</protein>
<dbReference type="PANTHER" id="PTHR31313:SF81">
    <property type="entry name" value="TY1 ENHANCER ACTIVATOR"/>
    <property type="match status" value="1"/>
</dbReference>
<evidence type="ECO:0000256" key="7">
    <source>
        <dbReference type="SAM" id="MobiDB-lite"/>
    </source>
</evidence>
<proteinExistence type="predicted"/>
<keyword evidence="6" id="KW-0539">Nucleus</keyword>
<dbReference type="InterPro" id="IPR051615">
    <property type="entry name" value="Transcr_Regulatory_Elem"/>
</dbReference>
<keyword evidence="9" id="KW-1185">Reference proteome</keyword>
<evidence type="ECO:0000313" key="8">
    <source>
        <dbReference type="EMBL" id="EXJ74874.1"/>
    </source>
</evidence>
<feature type="region of interest" description="Disordered" evidence="7">
    <location>
        <begin position="440"/>
        <end position="464"/>
    </location>
</feature>
<evidence type="ECO:0000256" key="2">
    <source>
        <dbReference type="ARBA" id="ARBA00022833"/>
    </source>
</evidence>
<evidence type="ECO:0000256" key="5">
    <source>
        <dbReference type="ARBA" id="ARBA00023163"/>
    </source>
</evidence>
<keyword evidence="2" id="KW-0862">Zinc</keyword>
<dbReference type="AlphaFoldDB" id="W9XX98"/>
<evidence type="ECO:0000256" key="3">
    <source>
        <dbReference type="ARBA" id="ARBA00023015"/>
    </source>
</evidence>
<reference evidence="8 9" key="1">
    <citation type="submission" date="2013-03" db="EMBL/GenBank/DDBJ databases">
        <title>The Genome Sequence of Cladophialophora psammophila CBS 110553.</title>
        <authorList>
            <consortium name="The Broad Institute Genomics Platform"/>
            <person name="Cuomo C."/>
            <person name="de Hoog S."/>
            <person name="Gorbushina A."/>
            <person name="Walker B."/>
            <person name="Young S.K."/>
            <person name="Zeng Q."/>
            <person name="Gargeya S."/>
            <person name="Fitzgerald M."/>
            <person name="Haas B."/>
            <person name="Abouelleil A."/>
            <person name="Allen A.W."/>
            <person name="Alvarado L."/>
            <person name="Arachchi H.M."/>
            <person name="Berlin A.M."/>
            <person name="Chapman S.B."/>
            <person name="Gainer-Dewar J."/>
            <person name="Goldberg J."/>
            <person name="Griggs A."/>
            <person name="Gujja S."/>
            <person name="Hansen M."/>
            <person name="Howarth C."/>
            <person name="Imamovic A."/>
            <person name="Ireland A."/>
            <person name="Larimer J."/>
            <person name="McCowan C."/>
            <person name="Murphy C."/>
            <person name="Pearson M."/>
            <person name="Poon T.W."/>
            <person name="Priest M."/>
            <person name="Roberts A."/>
            <person name="Saif S."/>
            <person name="Shea T."/>
            <person name="Sisk P."/>
            <person name="Sykes S."/>
            <person name="Wortman J."/>
            <person name="Nusbaum C."/>
            <person name="Birren B."/>
        </authorList>
    </citation>
    <scope>NUCLEOTIDE SEQUENCE [LARGE SCALE GENOMIC DNA]</scope>
    <source>
        <strain evidence="8 9">CBS 110553</strain>
    </source>
</reference>
<dbReference type="RefSeq" id="XP_007740376.1">
    <property type="nucleotide sequence ID" value="XM_007742186.1"/>
</dbReference>
<organism evidence="8 9">
    <name type="scientific">Cladophialophora psammophila CBS 110553</name>
    <dbReference type="NCBI Taxonomy" id="1182543"/>
    <lineage>
        <taxon>Eukaryota</taxon>
        <taxon>Fungi</taxon>
        <taxon>Dikarya</taxon>
        <taxon>Ascomycota</taxon>
        <taxon>Pezizomycotina</taxon>
        <taxon>Eurotiomycetes</taxon>
        <taxon>Chaetothyriomycetidae</taxon>
        <taxon>Chaetothyriales</taxon>
        <taxon>Herpotrichiellaceae</taxon>
        <taxon>Cladophialophora</taxon>
    </lineage>
</organism>
<keyword evidence="4" id="KW-0238">DNA-binding</keyword>
<dbReference type="HOGENOM" id="CLU_412789_0_0_1"/>
<name>W9XX98_9EURO</name>
<feature type="compositionally biased region" description="Polar residues" evidence="7">
    <location>
        <begin position="583"/>
        <end position="593"/>
    </location>
</feature>
<evidence type="ECO:0000256" key="1">
    <source>
        <dbReference type="ARBA" id="ARBA00022723"/>
    </source>
</evidence>
<keyword evidence="1" id="KW-0479">Metal-binding</keyword>
<evidence type="ECO:0008006" key="10">
    <source>
        <dbReference type="Google" id="ProtNLM"/>
    </source>
</evidence>
<accession>W9XX98</accession>
<dbReference type="EMBL" id="AMGX01000002">
    <property type="protein sequence ID" value="EXJ74874.1"/>
    <property type="molecule type" value="Genomic_DNA"/>
</dbReference>
<sequence length="692" mass="76727">MACGSGLHLGRELHLKLYHDAQDQCTTTIKSVDYAAKGLLEDAFWTQANIYPPLLRKNQIVPGTEDYSLTLHLAALALGLRHADCRRSELANFRPEGRESSLHRLLRTVIDSQISAADTLDVIQAVVILSNLEYSSGRYLSATSYLHYAFVRISNPANDGISHELSFSDDNVLLRRAVLRTCEFLQMQWMIFHPETRFGLHIPPAVTARLSHNSKTSHSWVKYGGTNDTFSIHHALLDLLAVVLSITQISAPPAGSYHETVFAQLCKLETRQAHFRRTIPERFQWCKDTWRTASVPMFLLHLQLCVVSVLLYGRLAQAAKLNCIDELPHSLDEILGRYYGRLKRGADKLACSIPRFFERFDTHFAPATMVIQLGVALNALLDVRNAYGVKEQTAVLPGLKSCVAALDKLSEQHKLARDLANLASKHLASLQSLIKHASKSAVPAPGKKNSFPGDAARSWQSASPPELTISDPLANAARHDTSTVRAQRGPPFTITSSAPRAQSVEMPKPLIWISQAAVIEDPIFPAYSREILALFNMYSNEKNDKPVESSREPRISWLANDTHEWQRRISQRDIPEKVASPTFVASDSQTSFSPPNPIGDQGPTSGNVSQSPDLPATGDNDNEFSDPAVLGSHDFDVDAFCSAMNGQDFNQPMDWIPELDFDSWIDLPVPDILVPPIFGETGTQNRNGMRAS</sequence>